<feature type="transmembrane region" description="Helical" evidence="6">
    <location>
        <begin position="245"/>
        <end position="268"/>
    </location>
</feature>
<evidence type="ECO:0000256" key="6">
    <source>
        <dbReference type="SAM" id="Phobius"/>
    </source>
</evidence>
<keyword evidence="2" id="KW-0813">Transport</keyword>
<feature type="transmembrane region" description="Helical" evidence="6">
    <location>
        <begin position="12"/>
        <end position="36"/>
    </location>
</feature>
<keyword evidence="5 6" id="KW-0472">Membrane</keyword>
<evidence type="ECO:0000256" key="1">
    <source>
        <dbReference type="ARBA" id="ARBA00004141"/>
    </source>
</evidence>
<dbReference type="HOGENOM" id="CLU_030246_1_0_3"/>
<dbReference type="GO" id="GO:0022857">
    <property type="term" value="F:transmembrane transporter activity"/>
    <property type="evidence" value="ECO:0007669"/>
    <property type="project" value="InterPro"/>
</dbReference>
<dbReference type="InterPro" id="IPR036259">
    <property type="entry name" value="MFS_trans_sf"/>
</dbReference>
<dbReference type="eggNOG" id="COG2211">
    <property type="taxonomic scope" value="Bacteria"/>
</dbReference>
<protein>
    <submittedName>
        <fullName evidence="7">Major Facilitator Superfamily transporter</fullName>
    </submittedName>
</protein>
<evidence type="ECO:0000313" key="7">
    <source>
        <dbReference type="EMBL" id="AFZ16853.1"/>
    </source>
</evidence>
<dbReference type="AlphaFoldDB" id="K9W9D2"/>
<dbReference type="PATRIC" id="fig|1173027.3.peg.1053"/>
<evidence type="ECO:0000256" key="3">
    <source>
        <dbReference type="ARBA" id="ARBA00022692"/>
    </source>
</evidence>
<keyword evidence="4 6" id="KW-1133">Transmembrane helix</keyword>
<feature type="transmembrane region" description="Helical" evidence="6">
    <location>
        <begin position="385"/>
        <end position="406"/>
    </location>
</feature>
<feature type="transmembrane region" description="Helical" evidence="6">
    <location>
        <begin position="319"/>
        <end position="338"/>
    </location>
</feature>
<dbReference type="GO" id="GO:0016020">
    <property type="term" value="C:membrane"/>
    <property type="evidence" value="ECO:0007669"/>
    <property type="project" value="UniProtKB-SubCell"/>
</dbReference>
<feature type="transmembrane region" description="Helical" evidence="6">
    <location>
        <begin position="418"/>
        <end position="435"/>
    </location>
</feature>
<evidence type="ECO:0000256" key="2">
    <source>
        <dbReference type="ARBA" id="ARBA00022448"/>
    </source>
</evidence>
<comment type="subcellular location">
    <subcellularLocation>
        <location evidence="1">Membrane</location>
        <topology evidence="1">Multi-pass membrane protein</topology>
    </subcellularLocation>
</comment>
<dbReference type="SUPFAM" id="SSF103473">
    <property type="entry name" value="MFS general substrate transporter"/>
    <property type="match status" value="1"/>
</dbReference>
<name>K9W9D2_9CYAN</name>
<dbReference type="Gene3D" id="1.20.1250.20">
    <property type="entry name" value="MFS general substrate transporter like domains"/>
    <property type="match status" value="1"/>
</dbReference>
<dbReference type="OrthoDB" id="7584869at2"/>
<organism evidence="7 8">
    <name type="scientific">Allocoleopsis franciscana PCC 7113</name>
    <dbReference type="NCBI Taxonomy" id="1173027"/>
    <lineage>
        <taxon>Bacteria</taxon>
        <taxon>Bacillati</taxon>
        <taxon>Cyanobacteriota</taxon>
        <taxon>Cyanophyceae</taxon>
        <taxon>Coleofasciculales</taxon>
        <taxon>Coleofasciculaceae</taxon>
        <taxon>Allocoleopsis</taxon>
        <taxon>Allocoleopsis franciscana</taxon>
    </lineage>
</organism>
<dbReference type="Proteomes" id="UP000010471">
    <property type="component" value="Chromosome"/>
</dbReference>
<feature type="transmembrane region" description="Helical" evidence="6">
    <location>
        <begin position="48"/>
        <end position="68"/>
    </location>
</feature>
<dbReference type="Pfam" id="PF07690">
    <property type="entry name" value="MFS_1"/>
    <property type="match status" value="1"/>
</dbReference>
<dbReference type="PANTHER" id="PTHR19432">
    <property type="entry name" value="SUGAR TRANSPORTER"/>
    <property type="match status" value="1"/>
</dbReference>
<proteinExistence type="predicted"/>
<feature type="transmembrane region" description="Helical" evidence="6">
    <location>
        <begin position="350"/>
        <end position="373"/>
    </location>
</feature>
<accession>K9W9D2</accession>
<keyword evidence="8" id="KW-1185">Reference proteome</keyword>
<sequence length="460" mass="50795">MKKEHLNIVQLWNMSFGFLGIQFGWGLQMANMSAIFEYLGAQAHSIPILWIAAPITGLIVQPIIGNMSDHTWGPLGRRRPYFLVGAILASIALILMPHVSALWMAAGLLWILDTSANISMEPFRAFVGDLLPDQQRTQGFAMQSLLIGIGSVSASAFPWILHHAFGVSNIGSNEHKMPLTVELSFYIGAALFLGTVLWTVVTTREHPPEDIKAFKEQQIQRGGIFNTFREIGTAVQKMPQTMRQLAWVQCFTWLGLYCFFLYFPPAVAHNIFGATDEDSLLYFTGIEWAGICIAAYNAVCIIFSFILPRLARATSLKRTHSFCLVCGAMGLMSLGAIAQNTSTDLITNQYLLLLSMVGVGILWASVLAMPYAILVGSLPPERSGIYMGIFNFFIVLPEIFISLGFGWVMQNILHNDRLLAVVMGGGFLIVAALLMQRVQEESSEEDTAEVELSVDTVVET</sequence>
<dbReference type="KEGG" id="mic:Mic7113_0955"/>
<feature type="transmembrane region" description="Helical" evidence="6">
    <location>
        <begin position="80"/>
        <end position="96"/>
    </location>
</feature>
<dbReference type="EMBL" id="CP003630">
    <property type="protein sequence ID" value="AFZ16853.1"/>
    <property type="molecule type" value="Genomic_DNA"/>
</dbReference>
<evidence type="ECO:0000313" key="8">
    <source>
        <dbReference type="Proteomes" id="UP000010471"/>
    </source>
</evidence>
<feature type="transmembrane region" description="Helical" evidence="6">
    <location>
        <begin position="288"/>
        <end position="307"/>
    </location>
</feature>
<feature type="transmembrane region" description="Helical" evidence="6">
    <location>
        <begin position="181"/>
        <end position="201"/>
    </location>
</feature>
<evidence type="ECO:0000256" key="4">
    <source>
        <dbReference type="ARBA" id="ARBA00022989"/>
    </source>
</evidence>
<reference evidence="7 8" key="1">
    <citation type="submission" date="2012-06" db="EMBL/GenBank/DDBJ databases">
        <title>Finished chromosome of genome of Microcoleus sp. PCC 7113.</title>
        <authorList>
            <consortium name="US DOE Joint Genome Institute"/>
            <person name="Gugger M."/>
            <person name="Coursin T."/>
            <person name="Rippka R."/>
            <person name="Tandeau De Marsac N."/>
            <person name="Huntemann M."/>
            <person name="Wei C.-L."/>
            <person name="Han J."/>
            <person name="Detter J.C."/>
            <person name="Han C."/>
            <person name="Tapia R."/>
            <person name="Chen A."/>
            <person name="Kyrpides N."/>
            <person name="Mavromatis K."/>
            <person name="Markowitz V."/>
            <person name="Szeto E."/>
            <person name="Ivanova N."/>
            <person name="Pagani I."/>
            <person name="Pati A."/>
            <person name="Goodwin L."/>
            <person name="Nordberg H.P."/>
            <person name="Cantor M.N."/>
            <person name="Hua S.X."/>
            <person name="Woyke T."/>
            <person name="Kerfeld C.A."/>
        </authorList>
    </citation>
    <scope>NUCLEOTIDE SEQUENCE [LARGE SCALE GENOMIC DNA]</scope>
    <source>
        <strain evidence="7 8">PCC 7113</strain>
    </source>
</reference>
<evidence type="ECO:0000256" key="5">
    <source>
        <dbReference type="ARBA" id="ARBA00023136"/>
    </source>
</evidence>
<gene>
    <name evidence="7" type="ORF">Mic7113_0955</name>
</gene>
<dbReference type="InterPro" id="IPR011701">
    <property type="entry name" value="MFS"/>
</dbReference>
<dbReference type="PANTHER" id="PTHR19432:SF35">
    <property type="entry name" value="SOLUTE CARRIER FAMILY 45 MEMBER 3 ISOFORM X1"/>
    <property type="match status" value="1"/>
</dbReference>
<keyword evidence="3 6" id="KW-0812">Transmembrane</keyword>